<keyword evidence="1" id="KW-0472">Membrane</keyword>
<feature type="transmembrane region" description="Helical" evidence="1">
    <location>
        <begin position="409"/>
        <end position="429"/>
    </location>
</feature>
<keyword evidence="1" id="KW-0812">Transmembrane</keyword>
<dbReference type="Gene3D" id="3.50.50.60">
    <property type="entry name" value="FAD/NAD(P)-binding domain"/>
    <property type="match status" value="1"/>
</dbReference>
<dbReference type="EMBL" id="MN740292">
    <property type="protein sequence ID" value="QHT98466.1"/>
    <property type="molecule type" value="Genomic_DNA"/>
</dbReference>
<protein>
    <recommendedName>
        <fullName evidence="3">Amine oxidase domain-containing protein</fullName>
    </recommendedName>
</protein>
<keyword evidence="1" id="KW-1133">Transmembrane helix</keyword>
<organism evidence="2">
    <name type="scientific">viral metagenome</name>
    <dbReference type="NCBI Taxonomy" id="1070528"/>
    <lineage>
        <taxon>unclassified sequences</taxon>
        <taxon>metagenomes</taxon>
        <taxon>organismal metagenomes</taxon>
    </lineage>
</organism>
<dbReference type="PRINTS" id="PR00419">
    <property type="entry name" value="ADXRDTASE"/>
</dbReference>
<evidence type="ECO:0000256" key="1">
    <source>
        <dbReference type="SAM" id="Phobius"/>
    </source>
</evidence>
<dbReference type="Pfam" id="PF13450">
    <property type="entry name" value="NAD_binding_8"/>
    <property type="match status" value="1"/>
</dbReference>
<dbReference type="SUPFAM" id="SSF51905">
    <property type="entry name" value="FAD/NAD(P)-binding domain"/>
    <property type="match status" value="1"/>
</dbReference>
<evidence type="ECO:0000313" key="2">
    <source>
        <dbReference type="EMBL" id="QHT98466.1"/>
    </source>
</evidence>
<proteinExistence type="predicted"/>
<dbReference type="InterPro" id="IPR036188">
    <property type="entry name" value="FAD/NAD-bd_sf"/>
</dbReference>
<sequence>MKIHIIGAGPTGMSLAWEILRSGDHDVTIYDRKVSAGGSWWEPDVETRDLHAHRIVFDKAFVNTQSLFSEMNIDWNEIFQPVERMGHFDFAFKSLGVKDYGTLISLFSRVLAQPQKFKGISLKDAVGPLSDKGEKYIEHLPLIMDGVTWDVMTAYEFVKNLDHTILSQMFTQKVSGKVMCDAMEEALINAGANFIFGTELMNVEYGEDDFVATFSDERTIDDGMIFLCLDNSPAMKFLGDNWGPDATKQLQGSTYGAINVLIDYDETPVMKTDLEIATQTKWNLQPKVLFGTNTISCVICDLSEEILTSNPEIIKEEVVKQLGLPEPVEMRIGWGAEWEVEKERWSFSQSSGVLSLHGQLPFFGKCPKVAMCGMMSPRETPYSSIEAGTEVSRALSHECFGTRKPLKPLLLTQVLLFILVLLIVLILVYRNRDQ</sequence>
<evidence type="ECO:0008006" key="3">
    <source>
        <dbReference type="Google" id="ProtNLM"/>
    </source>
</evidence>
<dbReference type="AlphaFoldDB" id="A0A6C0J1D6"/>
<name>A0A6C0J1D6_9ZZZZ</name>
<accession>A0A6C0J1D6</accession>
<reference evidence="2" key="1">
    <citation type="journal article" date="2020" name="Nature">
        <title>Giant virus diversity and host interactions through global metagenomics.</title>
        <authorList>
            <person name="Schulz F."/>
            <person name="Roux S."/>
            <person name="Paez-Espino D."/>
            <person name="Jungbluth S."/>
            <person name="Walsh D.A."/>
            <person name="Denef V.J."/>
            <person name="McMahon K.D."/>
            <person name="Konstantinidis K.T."/>
            <person name="Eloe-Fadrosh E.A."/>
            <person name="Kyrpides N.C."/>
            <person name="Woyke T."/>
        </authorList>
    </citation>
    <scope>NUCLEOTIDE SEQUENCE</scope>
    <source>
        <strain evidence="2">GVMAG-M-3300025652-16</strain>
    </source>
</reference>